<comment type="caution">
    <text evidence="2">The sequence shown here is derived from an EMBL/GenBank/DDBJ whole genome shotgun (WGS) entry which is preliminary data.</text>
</comment>
<organism evidence="2 3">
    <name type="scientific">Pelagicoccus enzymogenes</name>
    <dbReference type="NCBI Taxonomy" id="2773457"/>
    <lineage>
        <taxon>Bacteria</taxon>
        <taxon>Pseudomonadati</taxon>
        <taxon>Verrucomicrobiota</taxon>
        <taxon>Opitutia</taxon>
        <taxon>Puniceicoccales</taxon>
        <taxon>Pelagicoccaceae</taxon>
        <taxon>Pelagicoccus</taxon>
    </lineage>
</organism>
<evidence type="ECO:0000313" key="2">
    <source>
        <dbReference type="EMBL" id="MBD5781894.1"/>
    </source>
</evidence>
<evidence type="ECO:0000256" key="1">
    <source>
        <dbReference type="SAM" id="MobiDB-lite"/>
    </source>
</evidence>
<keyword evidence="3" id="KW-1185">Reference proteome</keyword>
<accession>A0A927FCJ6</accession>
<dbReference type="Proteomes" id="UP000622317">
    <property type="component" value="Unassembled WGS sequence"/>
</dbReference>
<dbReference type="RefSeq" id="WP_191618972.1">
    <property type="nucleotide sequence ID" value="NZ_JACYFG010000051.1"/>
</dbReference>
<reference evidence="2" key="1">
    <citation type="submission" date="2020-09" db="EMBL/GenBank/DDBJ databases">
        <title>Pelagicoccus enzymogenes sp. nov. with an EPS production, isolated from marine sediment.</title>
        <authorList>
            <person name="Feng X."/>
        </authorList>
    </citation>
    <scope>NUCLEOTIDE SEQUENCE</scope>
    <source>
        <strain evidence="2">NFK12</strain>
    </source>
</reference>
<sequence>MKSTFGYLAAVLIIGLLSALPYVYKRGFAAGAESAQASLPHEEKPLAGSSAPDSFADLSIPHPERNTSASQPTPTPDRSPESLAIDRKIAQFAPSTPIDQALLLWTEIEALPDGPAKREQRETFLKAFGEYHGEAGFIALLSDEGPNALRSLGPLAAGWARNEPDAAWAALLAASNKGAIRGIDLRSVIAEVSQTDLGSALDMINDLQGNRRDREFRSLANSQQSTEAFQAMLEMSLQIPDDTFRERSMASLFDAWSDFDFNSSLDAINTLPDPSLAKSSMHGLLRSWAQRDGAEAFAYALENQGDPNVEGSLTSVARSWLRSSSAFEVDEVFDALAYAPERDKTLFDLTADLIAADPETTMAMVQEMEDSSLRQRTFSKAIHYWSRNDLDGAETFAFSQGDPTAQASMISTLSRSRMQEGGSLDPYAQAIGALEEQKDRRRALIGLKRNLDSLGTQASQEQAAAVDHILSQYAADMEGVTFMPDGRVRIRNPRTERIKVKTP</sequence>
<proteinExistence type="predicted"/>
<evidence type="ECO:0000313" key="3">
    <source>
        <dbReference type="Proteomes" id="UP000622317"/>
    </source>
</evidence>
<name>A0A927FCJ6_9BACT</name>
<gene>
    <name evidence="2" type="ORF">IEN85_20505</name>
</gene>
<dbReference type="EMBL" id="JACYFG010000051">
    <property type="protein sequence ID" value="MBD5781894.1"/>
    <property type="molecule type" value="Genomic_DNA"/>
</dbReference>
<protein>
    <submittedName>
        <fullName evidence="2">Uncharacterized protein</fullName>
    </submittedName>
</protein>
<dbReference type="AlphaFoldDB" id="A0A927FCJ6"/>
<feature type="region of interest" description="Disordered" evidence="1">
    <location>
        <begin position="40"/>
        <end position="81"/>
    </location>
</feature>